<proteinExistence type="predicted"/>
<keyword evidence="2" id="KW-0326">Glycosidase</keyword>
<protein>
    <submittedName>
        <fullName evidence="4">Beta-N-acetylhexosaminidase</fullName>
    </submittedName>
</protein>
<organism evidence="4 5">
    <name type="scientific">Clostridium perfringens</name>
    <dbReference type="NCBI Taxonomy" id="1502"/>
    <lineage>
        <taxon>Bacteria</taxon>
        <taxon>Bacillati</taxon>
        <taxon>Bacillota</taxon>
        <taxon>Clostridia</taxon>
        <taxon>Eubacteriales</taxon>
        <taxon>Clostridiaceae</taxon>
        <taxon>Clostridium</taxon>
    </lineage>
</organism>
<keyword evidence="1" id="KW-0378">Hydrolase</keyword>
<feature type="domain" description="Beta-hexosaminidase bacterial type N-terminal" evidence="3">
    <location>
        <begin position="40"/>
        <end position="126"/>
    </location>
</feature>
<evidence type="ECO:0000313" key="5">
    <source>
        <dbReference type="Proteomes" id="UP001288944"/>
    </source>
</evidence>
<dbReference type="Gene3D" id="3.30.379.10">
    <property type="entry name" value="Chitobiase/beta-hexosaminidase domain 2-like"/>
    <property type="match status" value="1"/>
</dbReference>
<evidence type="ECO:0000256" key="2">
    <source>
        <dbReference type="ARBA" id="ARBA00023295"/>
    </source>
</evidence>
<feature type="non-terminal residue" evidence="4">
    <location>
        <position position="127"/>
    </location>
</feature>
<dbReference type="AlphaFoldDB" id="A0AAW9KMM5"/>
<gene>
    <name evidence="4" type="ORF">GNF83_22875</name>
</gene>
<dbReference type="InterPro" id="IPR015882">
    <property type="entry name" value="HEX_bac_N"/>
</dbReference>
<feature type="non-terminal residue" evidence="4">
    <location>
        <position position="1"/>
    </location>
</feature>
<dbReference type="EMBL" id="WNUR01001837">
    <property type="protein sequence ID" value="MDZ7543951.1"/>
    <property type="molecule type" value="Genomic_DNA"/>
</dbReference>
<evidence type="ECO:0000256" key="1">
    <source>
        <dbReference type="ARBA" id="ARBA00022801"/>
    </source>
</evidence>
<name>A0AAW9KMM5_CLOPF</name>
<dbReference type="Pfam" id="PF02838">
    <property type="entry name" value="Glyco_hydro_20b"/>
    <property type="match status" value="1"/>
</dbReference>
<dbReference type="GO" id="GO:0005975">
    <property type="term" value="P:carbohydrate metabolic process"/>
    <property type="evidence" value="ECO:0007669"/>
    <property type="project" value="UniProtKB-ARBA"/>
</dbReference>
<dbReference type="GO" id="GO:0016798">
    <property type="term" value="F:hydrolase activity, acting on glycosyl bonds"/>
    <property type="evidence" value="ECO:0007669"/>
    <property type="project" value="UniProtKB-KW"/>
</dbReference>
<evidence type="ECO:0000313" key="4">
    <source>
        <dbReference type="EMBL" id="MDZ7543951.1"/>
    </source>
</evidence>
<sequence length="127" mass="14147">VNLLYELAYKDNVEKTAITKNIKIDIPGSHSPQDGENEKPFVIPSLREWAGDDGQYTLTDDSTIVVNPEFKDKLESSADITKKDLKDITGKDFNVEFGSPSEGDIYLTLNEEDSTLGKQGYELSIDD</sequence>
<reference evidence="4" key="1">
    <citation type="submission" date="2019-11" db="EMBL/GenBank/DDBJ databases">
        <title>Characterization of Clostridium perfringens isolates from swine manure treated agricultural soils.</title>
        <authorList>
            <person name="Wushke S.T."/>
        </authorList>
    </citation>
    <scope>NUCLEOTIDE SEQUENCE</scope>
    <source>
        <strain evidence="4">X62</strain>
    </source>
</reference>
<evidence type="ECO:0000259" key="3">
    <source>
        <dbReference type="Pfam" id="PF02838"/>
    </source>
</evidence>
<dbReference type="Proteomes" id="UP001288944">
    <property type="component" value="Unassembled WGS sequence"/>
</dbReference>
<dbReference type="SUPFAM" id="SSF55545">
    <property type="entry name" value="beta-N-acetylhexosaminidase-like domain"/>
    <property type="match status" value="1"/>
</dbReference>
<dbReference type="InterPro" id="IPR029018">
    <property type="entry name" value="Hex-like_dom2"/>
</dbReference>
<accession>A0AAW9KMM5</accession>
<comment type="caution">
    <text evidence="4">The sequence shown here is derived from an EMBL/GenBank/DDBJ whole genome shotgun (WGS) entry which is preliminary data.</text>
</comment>